<dbReference type="Pfam" id="PF07195">
    <property type="entry name" value="FliD_C"/>
    <property type="match status" value="1"/>
</dbReference>
<evidence type="ECO:0000259" key="7">
    <source>
        <dbReference type="Pfam" id="PF07195"/>
    </source>
</evidence>
<evidence type="ECO:0000256" key="3">
    <source>
        <dbReference type="ARBA" id="ARBA00023054"/>
    </source>
</evidence>
<keyword evidence="4 5" id="KW-0975">Bacterial flagellum</keyword>
<name>A0A5B8ZBG1_CYTDA</name>
<dbReference type="InterPro" id="IPR040026">
    <property type="entry name" value="FliD"/>
</dbReference>
<gene>
    <name evidence="8" type="ORF">FSZ17_21290</name>
</gene>
<evidence type="ECO:0000256" key="1">
    <source>
        <dbReference type="ARBA" id="ARBA00009764"/>
    </source>
</evidence>
<keyword evidence="9" id="KW-1185">Reference proteome</keyword>
<comment type="subunit">
    <text evidence="2 5">Homopentamer.</text>
</comment>
<evidence type="ECO:0000313" key="8">
    <source>
        <dbReference type="EMBL" id="QED49593.1"/>
    </source>
</evidence>
<keyword evidence="8" id="KW-0282">Flagellum</keyword>
<dbReference type="GO" id="GO:0071973">
    <property type="term" value="P:bacterial-type flagellum-dependent cell motility"/>
    <property type="evidence" value="ECO:0007669"/>
    <property type="project" value="TreeGrafter"/>
</dbReference>
<evidence type="ECO:0000256" key="4">
    <source>
        <dbReference type="ARBA" id="ARBA00023143"/>
    </source>
</evidence>
<comment type="function">
    <text evidence="5">Required for morphogenesis and for the elongation of the flagellar filament by facilitating polymerization of the flagellin monomers at the tip of growing filament. Forms a capping structure, which prevents flagellin subunits (transported through the central channel of the flagellum) from leaking out without polymerization at the distal end.</text>
</comment>
<keyword evidence="8" id="KW-0966">Cell projection</keyword>
<comment type="subcellular location">
    <subcellularLocation>
        <location evidence="5">Secreted</location>
    </subcellularLocation>
    <subcellularLocation>
        <location evidence="5">Bacterial flagellum</location>
    </subcellularLocation>
</comment>
<evidence type="ECO:0000313" key="9">
    <source>
        <dbReference type="Proteomes" id="UP000321555"/>
    </source>
</evidence>
<feature type="domain" description="Flagellar hook-associated protein 2 C-terminal" evidence="7">
    <location>
        <begin position="416"/>
        <end position="677"/>
    </location>
</feature>
<keyword evidence="8" id="KW-0969">Cilium</keyword>
<dbReference type="PANTHER" id="PTHR30288">
    <property type="entry name" value="FLAGELLAR CAP/ASSEMBLY PROTEIN FLID"/>
    <property type="match status" value="1"/>
</dbReference>
<evidence type="ECO:0000259" key="6">
    <source>
        <dbReference type="Pfam" id="PF02465"/>
    </source>
</evidence>
<dbReference type="RefSeq" id="WP_057773102.1">
    <property type="nucleotide sequence ID" value="NZ_CP042593.1"/>
</dbReference>
<dbReference type="GO" id="GO:0007155">
    <property type="term" value="P:cell adhesion"/>
    <property type="evidence" value="ECO:0007669"/>
    <property type="project" value="InterPro"/>
</dbReference>
<sequence>MRISGIASGMDIDQMVKDLMKAERAPLDKMKQQKQTLQWQRDDYRSLNTLMLDFRSTLTQMKLTSNYRARQTSSTDESKLTAIASGSAGKSSYSISNVTQLASAETQVNGGNIAGIGKTFDSSKGIFGQKESMAQSGTDVWKQGVVESKTISNPSSGATITTGLTNIDDTTIDSWSVKVSGKSYKVITGGTPGDNEVLVDSNGNLTFNKEIAQGTSIRIDYVAKEKTDSFKLQYNSSQVQISRGSINNVSSILIKDGNGTTIDNLTIQGNPNDLTREIKNSSGDVVGTLNSETGKITFTDKMPLPAEDVTDPGDLRNFEITYDQNYTTFSMDTHTSKGQKHESFLIQGNESLNSVIGKVNGSSVGVTMFYDSNTGQASLTRAETGDFNTGAGREISTSGSFINDVLKFGTATVTGGQNAKFEINGLETERSSNTFEMNGVTFTIKQKFTDAVSVNVSNDSSKVAENIKEFVKKYNELVDKIQSKLSEDRNRTYLPLTDEQREEMSEKQQELWDEKAKSGLLRHDPILSSVLSEMRLDFYQPVQNSNVADAYNQLAKIGITTSKDYLKGGKLEINEAKLLKAIEEDPESVENLFRGEGTTESEKGIVHRLYDSVSVSMDKLKEKAGNSTTNSQQYALGRQLDNVDKRIDRFEDRLKDVEARYWRQFTAMEKAIQQANSQSAYLMQQFGGGM</sequence>
<keyword evidence="5" id="KW-0964">Secreted</keyword>
<dbReference type="Proteomes" id="UP000321555">
    <property type="component" value="Chromosome"/>
</dbReference>
<dbReference type="GO" id="GO:0009421">
    <property type="term" value="C:bacterial-type flagellum filament cap"/>
    <property type="evidence" value="ECO:0007669"/>
    <property type="project" value="InterPro"/>
</dbReference>
<dbReference type="Pfam" id="PF02465">
    <property type="entry name" value="FliD_N"/>
    <property type="match status" value="1"/>
</dbReference>
<dbReference type="OrthoDB" id="9776025at2"/>
<dbReference type="InterPro" id="IPR003481">
    <property type="entry name" value="FliD_N"/>
</dbReference>
<organism evidence="8 9">
    <name type="scientific">Cytobacillus dafuensis</name>
    <name type="common">Bacillus dafuensis</name>
    <dbReference type="NCBI Taxonomy" id="1742359"/>
    <lineage>
        <taxon>Bacteria</taxon>
        <taxon>Bacillati</taxon>
        <taxon>Bacillota</taxon>
        <taxon>Bacilli</taxon>
        <taxon>Bacillales</taxon>
        <taxon>Bacillaceae</taxon>
        <taxon>Cytobacillus</taxon>
    </lineage>
</organism>
<reference evidence="9" key="1">
    <citation type="submission" date="2019-08" db="EMBL/GenBank/DDBJ databases">
        <authorList>
            <person name="Zheng X."/>
        </authorList>
    </citation>
    <scope>NUCLEOTIDE SEQUENCE [LARGE SCALE GENOMIC DNA]</scope>
    <source>
        <strain evidence="9">FJAT-25496</strain>
    </source>
</reference>
<dbReference type="GO" id="GO:0009424">
    <property type="term" value="C:bacterial-type flagellum hook"/>
    <property type="evidence" value="ECO:0007669"/>
    <property type="project" value="UniProtKB-UniRule"/>
</dbReference>
<dbReference type="EMBL" id="CP042593">
    <property type="protein sequence ID" value="QED49593.1"/>
    <property type="molecule type" value="Genomic_DNA"/>
</dbReference>
<accession>A0A5B8ZBG1</accession>
<dbReference type="STRING" id="1742359.GCA_001439625_03250"/>
<comment type="similarity">
    <text evidence="1 5">Belongs to the FliD family.</text>
</comment>
<dbReference type="AlphaFoldDB" id="A0A5B8ZBG1"/>
<protein>
    <recommendedName>
        <fullName evidence="5">Flagellar hook-associated protein 2</fullName>
        <shortName evidence="5">HAP2</shortName>
    </recommendedName>
    <alternativeName>
        <fullName evidence="5">Flagellar cap protein</fullName>
    </alternativeName>
</protein>
<dbReference type="InterPro" id="IPR010809">
    <property type="entry name" value="FliD_C"/>
</dbReference>
<evidence type="ECO:0000256" key="2">
    <source>
        <dbReference type="ARBA" id="ARBA00011255"/>
    </source>
</evidence>
<keyword evidence="3" id="KW-0175">Coiled coil</keyword>
<dbReference type="GO" id="GO:0005576">
    <property type="term" value="C:extracellular region"/>
    <property type="evidence" value="ECO:0007669"/>
    <property type="project" value="UniProtKB-SubCell"/>
</dbReference>
<evidence type="ECO:0000256" key="5">
    <source>
        <dbReference type="RuleBase" id="RU362066"/>
    </source>
</evidence>
<dbReference type="PANTHER" id="PTHR30288:SF0">
    <property type="entry name" value="FLAGELLAR HOOK-ASSOCIATED PROTEIN 2"/>
    <property type="match status" value="1"/>
</dbReference>
<dbReference type="KEGG" id="bda:FSZ17_21290"/>
<proteinExistence type="inferred from homology"/>
<feature type="domain" description="Flagellar hook-associated protein 2 N-terminal" evidence="6">
    <location>
        <begin position="8"/>
        <end position="104"/>
    </location>
</feature>